<accession>A0A6N0NVT2</accession>
<gene>
    <name evidence="2" type="ORF">GWK48_04560</name>
</gene>
<feature type="domain" description="Thiamine-phosphate synthase ThiN" evidence="1">
    <location>
        <begin position="140"/>
        <end position="294"/>
    </location>
</feature>
<reference evidence="2 3" key="1">
    <citation type="submission" date="2020-02" db="EMBL/GenBank/DDBJ databases">
        <title>Comparative genome analysis reveals the metabolism and evolution of the thermophilic archaeal genus Metallosphaera.</title>
        <authorList>
            <person name="Jiang C."/>
        </authorList>
    </citation>
    <scope>NUCLEOTIDE SEQUENCE [LARGE SCALE GENOMIC DNA]</scope>
    <source>
        <strain evidence="2 3">Ric-A</strain>
    </source>
</reference>
<dbReference type="InterPro" id="IPR019293">
    <property type="entry name" value="ThiN"/>
</dbReference>
<protein>
    <submittedName>
        <fullName evidence="2">Transcriptional regulator</fullName>
    </submittedName>
</protein>
<dbReference type="OrthoDB" id="26806at2157"/>
<dbReference type="InterPro" id="IPR036409">
    <property type="entry name" value="Aldolase_II/adducin_N_sf"/>
</dbReference>
<dbReference type="AlphaFoldDB" id="A0A6N0NVT2"/>
<name>A0A6N0NVT2_9CREN</name>
<dbReference type="PANTHER" id="PTHR40730">
    <property type="entry name" value="TRANSCRIPTIONAL REGULATOR PROTEIN-LIKE PROTEIN"/>
    <property type="match status" value="1"/>
</dbReference>
<dbReference type="KEGG" id="mten:GWK48_04560"/>
<organism evidence="2 3">
    <name type="scientific">Metallosphaera tengchongensis</name>
    <dbReference type="NCBI Taxonomy" id="1532350"/>
    <lineage>
        <taxon>Archaea</taxon>
        <taxon>Thermoproteota</taxon>
        <taxon>Thermoprotei</taxon>
        <taxon>Sulfolobales</taxon>
        <taxon>Sulfolobaceae</taxon>
        <taxon>Metallosphaera</taxon>
    </lineage>
</organism>
<evidence type="ECO:0000313" key="3">
    <source>
        <dbReference type="Proteomes" id="UP000509301"/>
    </source>
</evidence>
<dbReference type="PANTHER" id="PTHR40730:SF4">
    <property type="entry name" value="TRANSCRIPTIONAL REGULATOR"/>
    <property type="match status" value="1"/>
</dbReference>
<proteinExistence type="predicted"/>
<dbReference type="Gene3D" id="3.40.225.10">
    <property type="entry name" value="Class II aldolase/adducin N-terminal domain"/>
    <property type="match status" value="1"/>
</dbReference>
<dbReference type="RefSeq" id="WP_174630046.1">
    <property type="nucleotide sequence ID" value="NZ_CP049074.1"/>
</dbReference>
<dbReference type="GeneID" id="55641196"/>
<dbReference type="EMBL" id="CP049074">
    <property type="protein sequence ID" value="QKQ99758.1"/>
    <property type="molecule type" value="Genomic_DNA"/>
</dbReference>
<dbReference type="Proteomes" id="UP000509301">
    <property type="component" value="Chromosome"/>
</dbReference>
<sequence length="302" mass="33498">MLDTPLSLITDILLPNVRGLVAKRLRAQGMSQNKISYLVGVTQPAVKQYLDEDEEQYIDKIVELGLKKDEIDSLVSTLVSLVLNGRGEEVSLYITTLGLLLLSELRFCNFHRSLNSSIPLDCKICQGLYKEEEESELGLAITVLKSKEVSKLIPEVLSNIAFSKKDPKDVLDVIAVPGRITVIGDLPTPASKPMWGGSKHLATVLLKIKDRCKKWRSVMNVKYDDKIENILINEGFTYKKVGPSDRRDDDAIAQMIAKEMGDCPEVVVHLGGNGLEPNAYVFGQNPLEVATKVTRIARLYSS</sequence>
<evidence type="ECO:0000313" key="2">
    <source>
        <dbReference type="EMBL" id="QKQ99758.1"/>
    </source>
</evidence>
<keyword evidence="3" id="KW-1185">Reference proteome</keyword>
<evidence type="ECO:0000259" key="1">
    <source>
        <dbReference type="Pfam" id="PF10120"/>
    </source>
</evidence>
<dbReference type="Pfam" id="PF10120">
    <property type="entry name" value="ThiN"/>
    <property type="match status" value="1"/>
</dbReference>
<dbReference type="SUPFAM" id="SSF53639">
    <property type="entry name" value="AraD/HMP-PK domain-like"/>
    <property type="match status" value="1"/>
</dbReference>